<protein>
    <submittedName>
        <fullName evidence="2">Uncharacterized protein</fullName>
    </submittedName>
</protein>
<sequence length="87" mass="9720">MKLFKHKHHHQFLTLLLLMVCLAIQETRRAAARPLPFSSQQRYGKTFASLGVVCKCCDGVEGGGEESCTASWDGSCSKLHCLPWKLQ</sequence>
<dbReference type="PANTHER" id="PTHR37078:SF6">
    <property type="entry name" value="NODULE CYSTEINE-RICH (NCR) SECRETED PEPTIDE"/>
    <property type="match status" value="1"/>
</dbReference>
<dbReference type="PANTHER" id="PTHR37078">
    <property type="entry name" value="NODULE CYSTEINE-RICH (NCR) SECRETED PEPTIDE"/>
    <property type="match status" value="1"/>
</dbReference>
<feature type="chain" id="PRO_5013546839" evidence="1">
    <location>
        <begin position="24"/>
        <end position="87"/>
    </location>
</feature>
<proteinExistence type="predicted"/>
<dbReference type="OrthoDB" id="754109at2759"/>
<evidence type="ECO:0000313" key="2">
    <source>
        <dbReference type="EMBL" id="PIN02254.1"/>
    </source>
</evidence>
<feature type="signal peptide" evidence="1">
    <location>
        <begin position="1"/>
        <end position="23"/>
    </location>
</feature>
<evidence type="ECO:0000256" key="1">
    <source>
        <dbReference type="SAM" id="SignalP"/>
    </source>
</evidence>
<gene>
    <name evidence="2" type="ORF">CDL12_25229</name>
</gene>
<dbReference type="EMBL" id="NKXS01006006">
    <property type="protein sequence ID" value="PIN02254.1"/>
    <property type="molecule type" value="Genomic_DNA"/>
</dbReference>
<dbReference type="Proteomes" id="UP000231279">
    <property type="component" value="Unassembled WGS sequence"/>
</dbReference>
<name>A0A2G9GAC3_9LAMI</name>
<organism evidence="2 3">
    <name type="scientific">Handroanthus impetiginosus</name>
    <dbReference type="NCBI Taxonomy" id="429701"/>
    <lineage>
        <taxon>Eukaryota</taxon>
        <taxon>Viridiplantae</taxon>
        <taxon>Streptophyta</taxon>
        <taxon>Embryophyta</taxon>
        <taxon>Tracheophyta</taxon>
        <taxon>Spermatophyta</taxon>
        <taxon>Magnoliopsida</taxon>
        <taxon>eudicotyledons</taxon>
        <taxon>Gunneridae</taxon>
        <taxon>Pentapetalae</taxon>
        <taxon>asterids</taxon>
        <taxon>lamiids</taxon>
        <taxon>Lamiales</taxon>
        <taxon>Bignoniaceae</taxon>
        <taxon>Crescentiina</taxon>
        <taxon>Tabebuia alliance</taxon>
        <taxon>Handroanthus</taxon>
    </lineage>
</organism>
<dbReference type="AlphaFoldDB" id="A0A2G9GAC3"/>
<accession>A0A2G9GAC3</accession>
<keyword evidence="1" id="KW-0732">Signal</keyword>
<reference evidence="3" key="1">
    <citation type="journal article" date="2018" name="Gigascience">
        <title>Genome assembly of the Pink Ipe (Handroanthus impetiginosus, Bignoniaceae), a highly valued, ecologically keystone Neotropical timber forest tree.</title>
        <authorList>
            <person name="Silva-Junior O.B."/>
            <person name="Grattapaglia D."/>
            <person name="Novaes E."/>
            <person name="Collevatti R.G."/>
        </authorList>
    </citation>
    <scope>NUCLEOTIDE SEQUENCE [LARGE SCALE GENOMIC DNA]</scope>
    <source>
        <strain evidence="3">cv. UFG-1</strain>
    </source>
</reference>
<comment type="caution">
    <text evidence="2">The sequence shown here is derived from an EMBL/GenBank/DDBJ whole genome shotgun (WGS) entry which is preliminary data.</text>
</comment>
<keyword evidence="3" id="KW-1185">Reference proteome</keyword>
<evidence type="ECO:0000313" key="3">
    <source>
        <dbReference type="Proteomes" id="UP000231279"/>
    </source>
</evidence>